<name>A0ACC3A972_9EURO</name>
<dbReference type="EMBL" id="JAPDRQ010000062">
    <property type="protein sequence ID" value="KAJ9657561.1"/>
    <property type="molecule type" value="Genomic_DNA"/>
</dbReference>
<evidence type="ECO:0000313" key="2">
    <source>
        <dbReference type="Proteomes" id="UP001172386"/>
    </source>
</evidence>
<gene>
    <name evidence="1" type="ORF">H2198_004207</name>
</gene>
<accession>A0ACC3A972</accession>
<protein>
    <submittedName>
        <fullName evidence="1">Uncharacterized protein</fullName>
    </submittedName>
</protein>
<evidence type="ECO:0000313" key="1">
    <source>
        <dbReference type="EMBL" id="KAJ9657561.1"/>
    </source>
</evidence>
<comment type="caution">
    <text evidence="1">The sequence shown here is derived from an EMBL/GenBank/DDBJ whole genome shotgun (WGS) entry which is preliminary data.</text>
</comment>
<sequence length="324" mass="36399">MQGWYKISSCGNRSLRRRHALNVHFSISRSITQVASLKTWDIDEFRQQAFNSQIPICLPASVANTPSACTKWFIHETDEKSDDAWGKHPVSKLNPSFWQQHASAIVPLEITSVDSENKLSTKFERVDAPFDLLLRYVDDRSSPSTSIYLAQHDLRDLPESLQGDLPIPDLVRTAGRGDLYSSSLWLGKAPTYTPLHRDPNPNFFMQLVGTKVIRLFRPDIGSAIFEHVQLSINASHQEGYTQTPKSGVSGAFRGEEMMQGVERALLHDLIWAESSWSAHHESIQLHAQEAILGLGQAIFIPKGWWHTVKGVGGGVTASANWWFR</sequence>
<reference evidence="1" key="1">
    <citation type="submission" date="2022-10" db="EMBL/GenBank/DDBJ databases">
        <title>Culturing micro-colonial fungi from biological soil crusts in the Mojave desert and describing Neophaeococcomyces mojavensis, and introducing the new genera and species Taxawa tesnikishii.</title>
        <authorList>
            <person name="Kurbessoian T."/>
            <person name="Stajich J.E."/>
        </authorList>
    </citation>
    <scope>NUCLEOTIDE SEQUENCE</scope>
    <source>
        <strain evidence="1">JES_112</strain>
    </source>
</reference>
<organism evidence="1 2">
    <name type="scientific">Neophaeococcomyces mojaviensis</name>
    <dbReference type="NCBI Taxonomy" id="3383035"/>
    <lineage>
        <taxon>Eukaryota</taxon>
        <taxon>Fungi</taxon>
        <taxon>Dikarya</taxon>
        <taxon>Ascomycota</taxon>
        <taxon>Pezizomycotina</taxon>
        <taxon>Eurotiomycetes</taxon>
        <taxon>Chaetothyriomycetidae</taxon>
        <taxon>Chaetothyriales</taxon>
        <taxon>Chaetothyriales incertae sedis</taxon>
        <taxon>Neophaeococcomyces</taxon>
    </lineage>
</organism>
<dbReference type="Proteomes" id="UP001172386">
    <property type="component" value="Unassembled WGS sequence"/>
</dbReference>
<proteinExistence type="predicted"/>
<keyword evidence="2" id="KW-1185">Reference proteome</keyword>